<dbReference type="PROSITE" id="PS51007">
    <property type="entry name" value="CYTC"/>
    <property type="match status" value="3"/>
</dbReference>
<keyword evidence="3 6" id="KW-0479">Metal-binding</keyword>
<feature type="domain" description="Cytochrome c" evidence="8">
    <location>
        <begin position="22"/>
        <end position="100"/>
    </location>
</feature>
<accession>A0ABY9TXP0</accession>
<dbReference type="Proteomes" id="UP001258994">
    <property type="component" value="Chromosome"/>
</dbReference>
<dbReference type="InterPro" id="IPR009056">
    <property type="entry name" value="Cyt_c-like_dom"/>
</dbReference>
<dbReference type="Pfam" id="PF00034">
    <property type="entry name" value="Cytochrom_C"/>
    <property type="match status" value="4"/>
</dbReference>
<feature type="signal peptide" evidence="7">
    <location>
        <begin position="1"/>
        <end position="20"/>
    </location>
</feature>
<dbReference type="InterPro" id="IPR036909">
    <property type="entry name" value="Cyt_c-like_dom_sf"/>
</dbReference>
<keyword evidence="2 6" id="KW-0349">Heme</keyword>
<dbReference type="InterPro" id="IPR050597">
    <property type="entry name" value="Cytochrome_c_Oxidase_Subunit"/>
</dbReference>
<evidence type="ECO:0000313" key="9">
    <source>
        <dbReference type="EMBL" id="WNC72439.1"/>
    </source>
</evidence>
<gene>
    <name evidence="9" type="ORF">RGQ13_00255</name>
</gene>
<dbReference type="Gene3D" id="1.10.760.10">
    <property type="entry name" value="Cytochrome c-like domain"/>
    <property type="match status" value="4"/>
</dbReference>
<dbReference type="PANTHER" id="PTHR33751:SF9">
    <property type="entry name" value="CYTOCHROME C4"/>
    <property type="match status" value="1"/>
</dbReference>
<reference evidence="10" key="1">
    <citation type="submission" date="2023-09" db="EMBL/GenBank/DDBJ databases">
        <authorList>
            <person name="Zhang C."/>
        </authorList>
    </citation>
    <scope>NUCLEOTIDE SEQUENCE [LARGE SCALE GENOMIC DNA]</scope>
    <source>
        <strain evidence="10">SQ149</strain>
    </source>
</reference>
<protein>
    <submittedName>
        <fullName evidence="9">C-type cytochrome</fullName>
    </submittedName>
</protein>
<evidence type="ECO:0000256" key="6">
    <source>
        <dbReference type="PROSITE-ProRule" id="PRU00433"/>
    </source>
</evidence>
<feature type="domain" description="Cytochrome c" evidence="8">
    <location>
        <begin position="131"/>
        <end position="317"/>
    </location>
</feature>
<keyword evidence="4" id="KW-0249">Electron transport</keyword>
<evidence type="ECO:0000256" key="2">
    <source>
        <dbReference type="ARBA" id="ARBA00022617"/>
    </source>
</evidence>
<evidence type="ECO:0000313" key="10">
    <source>
        <dbReference type="Proteomes" id="UP001258994"/>
    </source>
</evidence>
<feature type="chain" id="PRO_5046684283" evidence="7">
    <location>
        <begin position="21"/>
        <end position="415"/>
    </location>
</feature>
<organism evidence="9 10">
    <name type="scientific">Thalassotalea psychrophila</name>
    <dbReference type="NCBI Taxonomy" id="3065647"/>
    <lineage>
        <taxon>Bacteria</taxon>
        <taxon>Pseudomonadati</taxon>
        <taxon>Pseudomonadota</taxon>
        <taxon>Gammaproteobacteria</taxon>
        <taxon>Alteromonadales</taxon>
        <taxon>Colwelliaceae</taxon>
        <taxon>Thalassotalea</taxon>
    </lineage>
</organism>
<dbReference type="SUPFAM" id="SSF46626">
    <property type="entry name" value="Cytochrome c"/>
    <property type="match status" value="4"/>
</dbReference>
<sequence>MKKIIISVILGCGLLGNAFAAGDATAGKTKAAVCAGCHGANGIGIADAYPNLAGQHADYIAKQLKAFKDGSRKDPVMAPMAAGLSDQDMSDVAAYFATFSRSGDSAEGAPTDSSSSATPAPATLAAPTMVADAAAGKGLYENGDAARGITACVACHGKEGDSEVLINPNLSKQHPEYIEKQLNAFKDESRTNVSMNVVAKNLTEQDVADLGAYFKDPAAVATVVAKKPSAAKLTFVGDVEAGKGKAVMCASCHGADGNALVAMYPNLAGQHEKYLAKQLADFKAGPEGRNDPVMAGMVAALSPTDMQDLAAYFASQKARASTTETNNVGKKLYQGGDASRAITACIACHGSDGKGAALAGFPTVSNQNVDYLKSQLVKFRDGTRHNDINSMMANIAAKLTDADIAAVAEYMSSLK</sequence>
<keyword evidence="7" id="KW-0732">Signal</keyword>
<evidence type="ECO:0000256" key="7">
    <source>
        <dbReference type="SAM" id="SignalP"/>
    </source>
</evidence>
<name>A0ABY9TXP0_9GAMM</name>
<evidence type="ECO:0000259" key="8">
    <source>
        <dbReference type="PROSITE" id="PS51007"/>
    </source>
</evidence>
<feature type="domain" description="Cytochrome c" evidence="8">
    <location>
        <begin position="324"/>
        <end position="415"/>
    </location>
</feature>
<evidence type="ECO:0000256" key="1">
    <source>
        <dbReference type="ARBA" id="ARBA00022448"/>
    </source>
</evidence>
<keyword evidence="10" id="KW-1185">Reference proteome</keyword>
<dbReference type="RefSeq" id="WP_348391556.1">
    <property type="nucleotide sequence ID" value="NZ_CP134145.1"/>
</dbReference>
<evidence type="ECO:0000256" key="4">
    <source>
        <dbReference type="ARBA" id="ARBA00022982"/>
    </source>
</evidence>
<dbReference type="PANTHER" id="PTHR33751">
    <property type="entry name" value="CBB3-TYPE CYTOCHROME C OXIDASE SUBUNIT FIXP"/>
    <property type="match status" value="1"/>
</dbReference>
<keyword evidence="1" id="KW-0813">Transport</keyword>
<evidence type="ECO:0000256" key="5">
    <source>
        <dbReference type="ARBA" id="ARBA00023004"/>
    </source>
</evidence>
<proteinExistence type="predicted"/>
<keyword evidence="5 6" id="KW-0408">Iron</keyword>
<dbReference type="EMBL" id="CP134145">
    <property type="protein sequence ID" value="WNC72439.1"/>
    <property type="molecule type" value="Genomic_DNA"/>
</dbReference>
<evidence type="ECO:0000256" key="3">
    <source>
        <dbReference type="ARBA" id="ARBA00022723"/>
    </source>
</evidence>